<keyword evidence="8" id="KW-1185">Reference proteome</keyword>
<reference evidence="9" key="2">
    <citation type="submission" date="2020-04" db="EMBL/GenBank/DDBJ databases">
        <authorList>
            <consortium name="NCBI Genome Project"/>
        </authorList>
    </citation>
    <scope>NUCLEOTIDE SEQUENCE</scope>
    <source>
        <strain evidence="9">CBS 304.34</strain>
    </source>
</reference>
<dbReference type="GO" id="GO:0005783">
    <property type="term" value="C:endoplasmic reticulum"/>
    <property type="evidence" value="ECO:0007669"/>
    <property type="project" value="UniProtKB-SubCell"/>
</dbReference>
<reference evidence="7 9" key="1">
    <citation type="journal article" date="2020" name="Stud. Mycol.">
        <title>101 Dothideomycetes genomes: a test case for predicting lifestyles and emergence of pathogens.</title>
        <authorList>
            <person name="Haridas S."/>
            <person name="Albert R."/>
            <person name="Binder M."/>
            <person name="Bloem J."/>
            <person name="Labutti K."/>
            <person name="Salamov A."/>
            <person name="Andreopoulos B."/>
            <person name="Baker S."/>
            <person name="Barry K."/>
            <person name="Bills G."/>
            <person name="Bluhm B."/>
            <person name="Cannon C."/>
            <person name="Castanera R."/>
            <person name="Culley D."/>
            <person name="Daum C."/>
            <person name="Ezra D."/>
            <person name="Gonzalez J."/>
            <person name="Henrissat B."/>
            <person name="Kuo A."/>
            <person name="Liang C."/>
            <person name="Lipzen A."/>
            <person name="Lutzoni F."/>
            <person name="Magnuson J."/>
            <person name="Mondo S."/>
            <person name="Nolan M."/>
            <person name="Ohm R."/>
            <person name="Pangilinan J."/>
            <person name="Park H.-J."/>
            <person name="Ramirez L."/>
            <person name="Alfaro M."/>
            <person name="Sun H."/>
            <person name="Tritt A."/>
            <person name="Yoshinaga Y."/>
            <person name="Zwiers L.-H."/>
            <person name="Turgeon B."/>
            <person name="Goodwin S."/>
            <person name="Spatafora J."/>
            <person name="Crous P."/>
            <person name="Grigoriev I."/>
        </authorList>
    </citation>
    <scope>NUCLEOTIDE SEQUENCE</scope>
    <source>
        <strain evidence="7 9">CBS 304.34</strain>
    </source>
</reference>
<dbReference type="GeneID" id="54465563"/>
<dbReference type="GO" id="GO:0015031">
    <property type="term" value="P:protein transport"/>
    <property type="evidence" value="ECO:0007669"/>
    <property type="project" value="UniProtKB-KW"/>
</dbReference>
<feature type="region of interest" description="Disordered" evidence="5">
    <location>
        <begin position="917"/>
        <end position="954"/>
    </location>
</feature>
<evidence type="ECO:0000313" key="7">
    <source>
        <dbReference type="EMBL" id="KAF2816754.1"/>
    </source>
</evidence>
<dbReference type="Proteomes" id="UP000504636">
    <property type="component" value="Unplaced"/>
</dbReference>
<dbReference type="GO" id="GO:0006890">
    <property type="term" value="P:retrograde vesicle-mediated transport, Golgi to endoplasmic reticulum"/>
    <property type="evidence" value="ECO:0007669"/>
    <property type="project" value="InterPro"/>
</dbReference>
<proteinExistence type="predicted"/>
<dbReference type="OrthoDB" id="3434013at2759"/>
<dbReference type="PANTHER" id="PTHR40787">
    <property type="entry name" value="SECRETED PROTEIN"/>
    <property type="match status" value="1"/>
</dbReference>
<dbReference type="AlphaFoldDB" id="A0A6A6Z8Y4"/>
<feature type="region of interest" description="Disordered" evidence="5">
    <location>
        <begin position="721"/>
        <end position="756"/>
    </location>
</feature>
<name>A0A6A6Z8Y4_9PEZI</name>
<keyword evidence="2" id="KW-0813">Transport</keyword>
<evidence type="ECO:0000313" key="8">
    <source>
        <dbReference type="Proteomes" id="UP000504636"/>
    </source>
</evidence>
<sequence length="989" mass="109201">MAEAARLSVPQSVLLAVQYATEANITALRTLTISRKDAFNPQLTLRIILSYLPESTEPTLYTTFVHETASRIYSEGQDNATPLDISPVVDLSENIARKRVHKLHLLQIAHSSYTPDTSEDILTPFLVHRVHRIDAETGLLELVPQLIVPFLRHSEYLRTWFISSILPLLRYGYEYHPHNTIPTLQEFGQMKGAKVVDMFLSPTRKPAADKKAGPQIGRDLRGLVGPWMYGHNERKRRKLDTGRQEPLAADSQTNTAVKRTNSFPEEAVPESDEDWECLFAWFVHTATDDFPLVTSAIEDWDGPGDVDLGGYDEGHQYLEEEMQRRLEIRYAQSALASAYAVEANTPEAIEGAHSLLVRLATLMDFEPPPGLATSVELLPKIDTASPILQEPSATLFQDVLLRADNPLTKPEVQTFCLLQMFVYSAYNFGGLSYNISIVNVAKLRFHKTDDEQFGMLQKILHGLTTGPQKDDDQWSLVRDRLLWLWNWGIDVDENGALFGAGVFGKVERGVFEREILRAFLDTGRHTLAIKIYISATPYHRLSLEEIETVIITAAMAHYDNASNGNRTRGGMKKAADIISTFDKYFPNSFTFQRSKALISATHALSFYSLTLQHGVPFKPVMIRASLDPLSLLEKVLDQNPRSYTHLDDFISIGQNLVIATPPRLSEGAPDSIIDLTPTESNRRKNTAERRVIGMAIEAALAEDDFETAYSYVVNRLSPPNYSGTPSTPGTPASPLSPIGPLSPLTPTSSRRSSLDRRPSIAVDYLTSGRQKKDEDDLSWRAAFLAGRHRSSPMSGSYNSAGSTAPPILRRLEQRMELLSQALLLAPPANLPEVLGVWQECEEEMTTLLAQENEAEQRFNDRADQKLPGAFTETVTIQPRREVGRGAVEEAPMGLFDVARGAAAAFSRSAFPLRGASVSTDSATGAVRSGDSGHARMSSDLGSEAGSFAGSDEGGRVRKRDMVANAVTGGLASGLGWVLGATPVQKPDRD</sequence>
<dbReference type="EMBL" id="MU003692">
    <property type="protein sequence ID" value="KAF2816754.1"/>
    <property type="molecule type" value="Genomic_DNA"/>
</dbReference>
<feature type="compositionally biased region" description="Low complexity" evidence="5">
    <location>
        <begin position="721"/>
        <end position="751"/>
    </location>
</feature>
<keyword evidence="3" id="KW-0256">Endoplasmic reticulum</keyword>
<accession>A0A6A6Z8Y4</accession>
<protein>
    <submittedName>
        <fullName evidence="7 9">Secretory pathway Sec39</fullName>
    </submittedName>
</protein>
<evidence type="ECO:0000313" key="9">
    <source>
        <dbReference type="RefSeq" id="XP_033583718.1"/>
    </source>
</evidence>
<evidence type="ECO:0000256" key="5">
    <source>
        <dbReference type="SAM" id="MobiDB-lite"/>
    </source>
</evidence>
<dbReference type="PANTHER" id="PTHR40787:SF3">
    <property type="entry name" value="PROTEIN TRANSPORT PROTEIN SEC39"/>
    <property type="match status" value="1"/>
</dbReference>
<evidence type="ECO:0000256" key="2">
    <source>
        <dbReference type="ARBA" id="ARBA00022448"/>
    </source>
</evidence>
<comment type="subcellular location">
    <subcellularLocation>
        <location evidence="1">Endoplasmic reticulum</location>
    </subcellularLocation>
</comment>
<dbReference type="RefSeq" id="XP_033583718.1">
    <property type="nucleotide sequence ID" value="XM_033724670.1"/>
</dbReference>
<feature type="domain" description="Sec39" evidence="6">
    <location>
        <begin position="13"/>
        <end position="857"/>
    </location>
</feature>
<evidence type="ECO:0000256" key="1">
    <source>
        <dbReference type="ARBA" id="ARBA00004240"/>
    </source>
</evidence>
<evidence type="ECO:0000256" key="3">
    <source>
        <dbReference type="ARBA" id="ARBA00022824"/>
    </source>
</evidence>
<keyword evidence="4" id="KW-0653">Protein transport</keyword>
<gene>
    <name evidence="7 9" type="ORF">BDZ99DRAFT_513032</name>
</gene>
<dbReference type="Pfam" id="PF08314">
    <property type="entry name" value="Sec39"/>
    <property type="match status" value="1"/>
</dbReference>
<evidence type="ECO:0000256" key="4">
    <source>
        <dbReference type="ARBA" id="ARBA00022927"/>
    </source>
</evidence>
<evidence type="ECO:0000259" key="6">
    <source>
        <dbReference type="Pfam" id="PF08314"/>
    </source>
</evidence>
<feature type="region of interest" description="Disordered" evidence="5">
    <location>
        <begin position="234"/>
        <end position="257"/>
    </location>
</feature>
<reference evidence="9" key="3">
    <citation type="submission" date="2025-04" db="UniProtKB">
        <authorList>
            <consortium name="RefSeq"/>
        </authorList>
    </citation>
    <scope>IDENTIFICATION</scope>
    <source>
        <strain evidence="9">CBS 304.34</strain>
    </source>
</reference>
<dbReference type="InterPro" id="IPR013244">
    <property type="entry name" value="Sec39_domain"/>
</dbReference>
<organism evidence="7">
    <name type="scientific">Mytilinidion resinicola</name>
    <dbReference type="NCBI Taxonomy" id="574789"/>
    <lineage>
        <taxon>Eukaryota</taxon>
        <taxon>Fungi</taxon>
        <taxon>Dikarya</taxon>
        <taxon>Ascomycota</taxon>
        <taxon>Pezizomycotina</taxon>
        <taxon>Dothideomycetes</taxon>
        <taxon>Pleosporomycetidae</taxon>
        <taxon>Mytilinidiales</taxon>
        <taxon>Mytilinidiaceae</taxon>
        <taxon>Mytilinidion</taxon>
    </lineage>
</organism>